<sequence length="250" mass="29236">MKRTVSWLVSSVLVGSMTMSYANADNHQNAEQPIEQSMKPYQADYLITRGDSEYGEGYRYLEVSPEDEWQLRTKSDISWFILSDTREARSVFIVDEKNSRLEPREFIYMRTGTGSDKSFHGEFIADEKKVRNVDTGRMLEVNWEDALFDEANVTEQLRVDLANGSEVFEYRLVDEKGNEDEYRFEVLARDQQLSLPYGEVKAIKVGRIRDNNRRQTFFWFAPELNYVMVKMQQFKEGDEQATMSLKSLSM</sequence>
<accession>A0A8I1KH72</accession>
<keyword evidence="1" id="KW-0732">Signal</keyword>
<feature type="chain" id="PRO_5034602552" evidence="1">
    <location>
        <begin position="25"/>
        <end position="250"/>
    </location>
</feature>
<protein>
    <submittedName>
        <fullName evidence="3">DUF3108 domain-containing protein</fullName>
    </submittedName>
</protein>
<organism evidence="3 4">
    <name type="scientific">Idiomarina abyssalis</name>
    <dbReference type="NCBI Taxonomy" id="86102"/>
    <lineage>
        <taxon>Bacteria</taxon>
        <taxon>Pseudomonadati</taxon>
        <taxon>Pseudomonadota</taxon>
        <taxon>Gammaproteobacteria</taxon>
        <taxon>Alteromonadales</taxon>
        <taxon>Idiomarinaceae</taxon>
        <taxon>Idiomarina</taxon>
    </lineage>
</organism>
<keyword evidence="5" id="KW-1185">Reference proteome</keyword>
<dbReference type="InterPro" id="IPR021457">
    <property type="entry name" value="DUF3108"/>
</dbReference>
<dbReference type="EMBL" id="JAEMOS010000027">
    <property type="protein sequence ID" value="MBJ7267116.1"/>
    <property type="molecule type" value="Genomic_DNA"/>
</dbReference>
<dbReference type="Proteomes" id="UP000621390">
    <property type="component" value="Unassembled WGS sequence"/>
</dbReference>
<evidence type="ECO:0000313" key="3">
    <source>
        <dbReference type="EMBL" id="MBJ7315465.1"/>
    </source>
</evidence>
<evidence type="ECO:0000256" key="1">
    <source>
        <dbReference type="SAM" id="SignalP"/>
    </source>
</evidence>
<proteinExistence type="predicted"/>
<dbReference type="EMBL" id="JAEMOP010000002">
    <property type="protein sequence ID" value="MBJ7315465.1"/>
    <property type="molecule type" value="Genomic_DNA"/>
</dbReference>
<evidence type="ECO:0000313" key="4">
    <source>
        <dbReference type="Proteomes" id="UP000621390"/>
    </source>
</evidence>
<gene>
    <name evidence="2" type="ORF">JHC10_09220</name>
    <name evidence="3" type="ORF">JHC11_05600</name>
</gene>
<name>A0A8I1KH72_9GAMM</name>
<feature type="signal peptide" evidence="1">
    <location>
        <begin position="1"/>
        <end position="24"/>
    </location>
</feature>
<reference evidence="3 5" key="1">
    <citation type="submission" date="2020-09" db="EMBL/GenBank/DDBJ databases">
        <title>Draft Genomes of Bacterial Isolates from North Pond Shallow Sediments.</title>
        <authorList>
            <person name="Kiel Reese B."/>
            <person name="Mullis M."/>
            <person name="Weisend R.E."/>
        </authorList>
    </citation>
    <scope>NUCLEOTIDE SEQUENCE</scope>
    <source>
        <strain evidence="3">KJE-2</strain>
        <strain evidence="2 5">KJE-3</strain>
    </source>
</reference>
<evidence type="ECO:0000313" key="2">
    <source>
        <dbReference type="EMBL" id="MBJ7267116.1"/>
    </source>
</evidence>
<evidence type="ECO:0000313" key="5">
    <source>
        <dbReference type="Proteomes" id="UP000655994"/>
    </source>
</evidence>
<dbReference type="AlphaFoldDB" id="A0A8I1KH72"/>
<dbReference type="RefSeq" id="WP_199494578.1">
    <property type="nucleotide sequence ID" value="NZ_JAEMOO010000025.1"/>
</dbReference>
<dbReference type="Pfam" id="PF11306">
    <property type="entry name" value="DUF3108"/>
    <property type="match status" value="1"/>
</dbReference>
<comment type="caution">
    <text evidence="3">The sequence shown here is derived from an EMBL/GenBank/DDBJ whole genome shotgun (WGS) entry which is preliminary data.</text>
</comment>
<dbReference type="Proteomes" id="UP000655994">
    <property type="component" value="Unassembled WGS sequence"/>
</dbReference>